<keyword evidence="7" id="KW-1185">Reference proteome</keyword>
<dbReference type="EMBL" id="BAAAPB010000001">
    <property type="protein sequence ID" value="GAA1952997.1"/>
    <property type="molecule type" value="Genomic_DNA"/>
</dbReference>
<evidence type="ECO:0000256" key="1">
    <source>
        <dbReference type="ARBA" id="ARBA00022741"/>
    </source>
</evidence>
<evidence type="ECO:0000313" key="6">
    <source>
        <dbReference type="EMBL" id="GAA1952997.1"/>
    </source>
</evidence>
<keyword evidence="4" id="KW-1133">Transmembrane helix</keyword>
<proteinExistence type="predicted"/>
<evidence type="ECO:0000256" key="2">
    <source>
        <dbReference type="ARBA" id="ARBA00022840"/>
    </source>
</evidence>
<keyword evidence="1 3" id="KW-0547">Nucleotide-binding</keyword>
<feature type="domain" description="FtsK" evidence="5">
    <location>
        <begin position="660"/>
        <end position="817"/>
    </location>
</feature>
<organism evidence="6 7">
    <name type="scientific">Nocardioides panacihumi</name>
    <dbReference type="NCBI Taxonomy" id="400774"/>
    <lineage>
        <taxon>Bacteria</taxon>
        <taxon>Bacillati</taxon>
        <taxon>Actinomycetota</taxon>
        <taxon>Actinomycetes</taxon>
        <taxon>Propionibacteriales</taxon>
        <taxon>Nocardioidaceae</taxon>
        <taxon>Nocardioides</taxon>
    </lineage>
</organism>
<dbReference type="Proteomes" id="UP001500571">
    <property type="component" value="Unassembled WGS sequence"/>
</dbReference>
<accession>A0ABP5BV18</accession>
<dbReference type="PANTHER" id="PTHR22683">
    <property type="entry name" value="SPORULATION PROTEIN RELATED"/>
    <property type="match status" value="1"/>
</dbReference>
<dbReference type="SMART" id="SM00382">
    <property type="entry name" value="AAA"/>
    <property type="match status" value="3"/>
</dbReference>
<gene>
    <name evidence="6" type="ORF">GCM10009798_10240</name>
</gene>
<dbReference type="InterPro" id="IPR002543">
    <property type="entry name" value="FtsK_dom"/>
</dbReference>
<evidence type="ECO:0000259" key="5">
    <source>
        <dbReference type="PROSITE" id="PS50901"/>
    </source>
</evidence>
<dbReference type="SUPFAM" id="SSF52540">
    <property type="entry name" value="P-loop containing nucleoside triphosphate hydrolases"/>
    <property type="match status" value="3"/>
</dbReference>
<dbReference type="PROSITE" id="PS50901">
    <property type="entry name" value="FTSK"/>
    <property type="match status" value="2"/>
</dbReference>
<dbReference type="Gene3D" id="3.40.50.300">
    <property type="entry name" value="P-loop containing nucleotide triphosphate hydrolases"/>
    <property type="match status" value="3"/>
</dbReference>
<name>A0ABP5BV18_9ACTN</name>
<feature type="binding site" evidence="3">
    <location>
        <begin position="676"/>
        <end position="683"/>
    </location>
    <ligand>
        <name>ATP</name>
        <dbReference type="ChEBI" id="CHEBI:30616"/>
    </ligand>
</feature>
<keyword evidence="4" id="KW-0812">Transmembrane</keyword>
<dbReference type="Pfam" id="PF01580">
    <property type="entry name" value="FtsK_SpoIIIE"/>
    <property type="match status" value="3"/>
</dbReference>
<feature type="domain" description="FtsK" evidence="5">
    <location>
        <begin position="346"/>
        <end position="531"/>
    </location>
</feature>
<dbReference type="InterPro" id="IPR003593">
    <property type="entry name" value="AAA+_ATPase"/>
</dbReference>
<feature type="binding site" evidence="3">
    <location>
        <begin position="369"/>
        <end position="376"/>
    </location>
    <ligand>
        <name>ATP</name>
        <dbReference type="ChEBI" id="CHEBI:30616"/>
    </ligand>
</feature>
<evidence type="ECO:0000256" key="4">
    <source>
        <dbReference type="SAM" id="Phobius"/>
    </source>
</evidence>
<feature type="transmembrane region" description="Helical" evidence="4">
    <location>
        <begin position="47"/>
        <end position="65"/>
    </location>
</feature>
<evidence type="ECO:0000256" key="3">
    <source>
        <dbReference type="PROSITE-ProRule" id="PRU00289"/>
    </source>
</evidence>
<keyword evidence="2 3" id="KW-0067">ATP-binding</keyword>
<reference evidence="7" key="1">
    <citation type="journal article" date="2019" name="Int. J. Syst. Evol. Microbiol.">
        <title>The Global Catalogue of Microorganisms (GCM) 10K type strain sequencing project: providing services to taxonomists for standard genome sequencing and annotation.</title>
        <authorList>
            <consortium name="The Broad Institute Genomics Platform"/>
            <consortium name="The Broad Institute Genome Sequencing Center for Infectious Disease"/>
            <person name="Wu L."/>
            <person name="Ma J."/>
        </authorList>
    </citation>
    <scope>NUCLEOTIDE SEQUENCE [LARGE SCALE GENOMIC DNA]</scope>
    <source>
        <strain evidence="7">JCM 15309</strain>
    </source>
</reference>
<dbReference type="InterPro" id="IPR027417">
    <property type="entry name" value="P-loop_NTPase"/>
</dbReference>
<feature type="transmembrane region" description="Helical" evidence="4">
    <location>
        <begin position="194"/>
        <end position="214"/>
    </location>
</feature>
<comment type="caution">
    <text evidence="6">The sequence shown here is derived from an EMBL/GenBank/DDBJ whole genome shotgun (WGS) entry which is preliminary data.</text>
</comment>
<sequence length="1111" mass="117260">MDRIVLRPPPSLGRGESNGALAAALPILGGLGSLSLLATMGGGPRQYVGIGLLVGASILVAALQLERQRRQRARSADALRRDYLAHLTGARHDLRAAGDAQRVAALARHPAPRALAALVEAHSWRPDDGTVVRYGVADLPLTAAPALPEISVGADPVCAQAVRRLAGTYATVPGLPATLDLASVRDLSASEGTARALVCSAAGCAGLVIAVIAAPEALRRWDWVKWLPQAASPLAVDAVGPRRLVAGSMTELAPLLPQRGHVLLVVDGLPRPRPDRPATLLHVADHLAADGRALPGTPDDCPVEVAEAFARRCVAGATDALPAAPDWSTRRPEEHLRVVLGTSDDGSEVVLDLKESALGGSGPHGMVIGATGSGKSELLRALILRLALTHPPDDLNLVLVDFKGGAAFDGLSRLPHVSALITNLADELDLLDRTADALLSELTRRQELVRAGGGDRSGLPTLLVVVDEFAELLAARPELGELFVTLGRLGRSLGIHLLLASQRLDDGRWRGLESHLSFRIGLRTFTAEESRTVLGVADAYELPPSPGVGYLRTAPRTLVRFRAPYVGTVLSLPADPTLLLPFRARRVVGPVPAGVPLVRAAVAAMEGRGQAHQIWLPPLDRPPTLGRLLPGLTLDPARGLGQRSRTVPLGEVDRPRLQRRDRLEVDLTRGSVAIVGVGGSGRSTLLRTAVAGLALTRTPDEVSVHLLDVGGALAPLAGLPHVAGIAGRDDPGLASRIIAELDRGADRPAVLVVDDWTTLRHELPDLEDELARLARRGPARAVRLLVAAGRWSDMGASVRDGFATRIELRLGDPIDSEVDRRLAAAVPRDSPGRGIVDGAHFLAAVPRLGPDDDAAGADEALGALVDAVALHWPGPPRVRLRALPGRVHLDDLPRDERLRLGILEQDDAVRSLPTPGHLLVLGDGGSGRTTLLRTILREITRTRPADQIVVIDPRATLVGEVTAEQLLAHVTGDPTSTVAELATELARRTRGRARGPDVWVVADDLDLLPAAVWQPLVPLLARAGDIGLHVTVARRAGGAGRAIYEPLLSTLRDLRSPGVLLSGSPEDGPLLAGVRARAAPPGRARWVGPDGDEEAFQVALSEPLRLDRSKC</sequence>
<dbReference type="PANTHER" id="PTHR22683:SF1">
    <property type="entry name" value="TYPE VII SECRETION SYSTEM PROTEIN ESSC"/>
    <property type="match status" value="1"/>
</dbReference>
<keyword evidence="4" id="KW-0472">Membrane</keyword>
<protein>
    <submittedName>
        <fullName evidence="6">Type VII secretion protein EccC</fullName>
    </submittedName>
</protein>
<dbReference type="InterPro" id="IPR050206">
    <property type="entry name" value="FtsK/SpoIIIE/SftA"/>
</dbReference>
<feature type="transmembrane region" description="Helical" evidence="4">
    <location>
        <begin position="20"/>
        <end position="41"/>
    </location>
</feature>
<dbReference type="RefSeq" id="WP_344043077.1">
    <property type="nucleotide sequence ID" value="NZ_BAAAPB010000001.1"/>
</dbReference>
<evidence type="ECO:0000313" key="7">
    <source>
        <dbReference type="Proteomes" id="UP001500571"/>
    </source>
</evidence>